<name>A0A8C5AC08_GADMO</name>
<dbReference type="InterPro" id="IPR036034">
    <property type="entry name" value="PDZ_sf"/>
</dbReference>
<dbReference type="AlphaFoldDB" id="A0A8C5AC08"/>
<reference evidence="5" key="1">
    <citation type="submission" date="2025-08" db="UniProtKB">
        <authorList>
            <consortium name="Ensembl"/>
        </authorList>
    </citation>
    <scope>IDENTIFICATION</scope>
</reference>
<proteinExistence type="predicted"/>
<dbReference type="Gene3D" id="1.10.196.10">
    <property type="match status" value="1"/>
</dbReference>
<dbReference type="GO" id="GO:0005886">
    <property type="term" value="C:plasma membrane"/>
    <property type="evidence" value="ECO:0007669"/>
    <property type="project" value="TreeGrafter"/>
</dbReference>
<dbReference type="GeneID" id="115545669"/>
<dbReference type="OrthoDB" id="196547at2759"/>
<dbReference type="Gene3D" id="2.60.40.150">
    <property type="entry name" value="C2 domain"/>
    <property type="match status" value="1"/>
</dbReference>
<dbReference type="GO" id="GO:0009968">
    <property type="term" value="P:negative regulation of signal transduction"/>
    <property type="evidence" value="ECO:0007669"/>
    <property type="project" value="UniProtKB-KW"/>
</dbReference>
<evidence type="ECO:0000313" key="5">
    <source>
        <dbReference type="Ensembl" id="ENSGMOP00000029512.1"/>
    </source>
</evidence>
<dbReference type="PANTHER" id="PTHR46848">
    <property type="entry name" value="REGULATOR OF G-PROTEIN SIGNALING 3"/>
    <property type="match status" value="1"/>
</dbReference>
<dbReference type="PROSITE" id="PS50132">
    <property type="entry name" value="RGS"/>
    <property type="match status" value="1"/>
</dbReference>
<dbReference type="SUPFAM" id="SSF49562">
    <property type="entry name" value="C2 domain (Calcium/lipid-binding domain, CaLB)"/>
    <property type="match status" value="1"/>
</dbReference>
<feature type="region of interest" description="Disordered" evidence="1">
    <location>
        <begin position="1160"/>
        <end position="1240"/>
    </location>
</feature>
<feature type="compositionally biased region" description="Pro residues" evidence="1">
    <location>
        <begin position="1295"/>
        <end position="1305"/>
    </location>
</feature>
<feature type="region of interest" description="Disordered" evidence="1">
    <location>
        <begin position="462"/>
        <end position="717"/>
    </location>
</feature>
<dbReference type="SUPFAM" id="SSF50156">
    <property type="entry name" value="PDZ domain-like"/>
    <property type="match status" value="1"/>
</dbReference>
<keyword evidence="6" id="KW-1185">Reference proteome</keyword>
<feature type="compositionally biased region" description="Basic and acidic residues" evidence="1">
    <location>
        <begin position="1252"/>
        <end position="1268"/>
    </location>
</feature>
<dbReference type="PROSITE" id="PS50004">
    <property type="entry name" value="C2"/>
    <property type="match status" value="1"/>
</dbReference>
<protein>
    <submittedName>
        <fullName evidence="5">Regulator of G-protein signaling 3-like</fullName>
    </submittedName>
</protein>
<dbReference type="SMART" id="SM00228">
    <property type="entry name" value="PDZ"/>
    <property type="match status" value="1"/>
</dbReference>
<feature type="compositionally biased region" description="Polar residues" evidence="1">
    <location>
        <begin position="53"/>
        <end position="74"/>
    </location>
</feature>
<dbReference type="InterPro" id="IPR016137">
    <property type="entry name" value="RGS"/>
</dbReference>
<evidence type="ECO:0000313" key="6">
    <source>
        <dbReference type="Proteomes" id="UP000694546"/>
    </source>
</evidence>
<feature type="compositionally biased region" description="Basic and acidic residues" evidence="1">
    <location>
        <begin position="33"/>
        <end position="47"/>
    </location>
</feature>
<evidence type="ECO:0000259" key="2">
    <source>
        <dbReference type="PROSITE" id="PS50004"/>
    </source>
</evidence>
<dbReference type="SUPFAM" id="SSF48097">
    <property type="entry name" value="Regulator of G-protein signaling, RGS"/>
    <property type="match status" value="1"/>
</dbReference>
<dbReference type="Pfam" id="PF00168">
    <property type="entry name" value="C2"/>
    <property type="match status" value="1"/>
</dbReference>
<dbReference type="InterPro" id="IPR044926">
    <property type="entry name" value="RGS_subdomain_2"/>
</dbReference>
<feature type="compositionally biased region" description="Low complexity" evidence="1">
    <location>
        <begin position="693"/>
        <end position="703"/>
    </location>
</feature>
<feature type="domain" description="RGS" evidence="4">
    <location>
        <begin position="1476"/>
        <end position="1593"/>
    </location>
</feature>
<feature type="domain" description="PDZ" evidence="3">
    <location>
        <begin position="746"/>
        <end position="817"/>
    </location>
</feature>
<dbReference type="SMART" id="SM00239">
    <property type="entry name" value="C2"/>
    <property type="match status" value="1"/>
</dbReference>
<sequence>MDRTGAKIKRPFQGRVLLQHQEAHLHPPTCKRRSTEDQRSMGEERKGRVGSWKENQNPVQRNRGTTNLRKPYTQPSELGAGILKETNYSENDSWKTWTLDQNRPQYATGSMMRITRVGAKARAAVDCGPGGMSSRHGSGVQVQSGRELIQSSRALLQPNGQDIQSIQALALSSQAQVQSSQALVQSSQALVQSRGLLVKGSAGLQVRVAVIKRTRLDPLPSVGPLAAPTINSRAPAVISGQGENPRSHPSPRRPSLARAGASGGPGSAGGTQEPAQEKGGPGATRGAQTGPETAAGARGCFLESTAEPTPRKTRRKIRLSGVRGRGQLQLSIQLEGDGLDIHIYQARGLLGRNCGSCDTYVKLSLIPDVDHSTRRKTPTVVNSKYPEYNQHFALNVDTENLLKRLQVTVWRRRLSTSRRSEFLGCMSFGIRSLLRSSKSISGWYYLLGAELGRTKHLKVAATETKAITPAKRAKGRHGEKTPDATPDKPPSLGLSSRARTERNKPQLGPLPGSGHPTLRPVPGSDQYTLGPVPGSGHPTLRPVPGSDQYTLGPVPGSGHPTLGPVPGSGHPTLGPVPGSGHPTLRPVPGSDQYTLGPVPGSSQHSVGPVPGSSQHSVGPVPGSSRSSLGPCSDLTQPIRGSGSELNQLLLGAAGSDRNRRSDPGSGPMHLPMDTSCDKLSVVHGLGSNKQRPAADSSDPSKASLGRASGSSEQGPKDRLRSMFTLESKASLCRPGVSVQNGKPTLMVSIMRGNDGFGFTICSDSPVRVQSVEPGGPGNQAGLQQGDCVLQMNGVPVESWQCVDLAHAIRSSTQIVLVVWRGQPDLKPPCAVSPASTTVKKLLPHPPNSKHGRRRGQGSGVKSRLGSLWREEEPSYPPATTTTTLKGTRVTSSNGDNYIILSPVNPGSQMLQTVYQDENGTIGRLYQTHPSRGLHQQEPHFLQQPPVEWSTGGGGGHSFQTTTLPPPSSSTSLVLSTTPVLSGCYNNYQNCTMVQSHAPCSGYGAYGTLAPKTLIFPVFVQPLDLCGADRTLLMAEEMVLHQGPLQPTKVTVLIYTDLILLTREDEAGRCNVLQSPLYLHNTRLHYVNSEPLRLYLAQCVCEHWECDISLEAFSHDQKTRVSLCLHDNITQQLAVPVETPHSNQRDVSLLSLGQLDLTSRPSSPYATFSDLPLRTSSPPPHPPHPHPPPPHFLPFSPERCGPSPWILASPMESPSKRSSYPPLWREREGRGGGGGEAEGDRVTERLCGRTCKGRETRREREQEREERQAAEGQSVSEASESIWGGDSAPLSCCSSPLPPISPPPPYDMVRSARKTQRAGHSTEDEEEEEEEEEEDLVQECTSPFRLGAPRSLQRSLSEGSLLQEPRSPYFLSDSTIHRLTRPSTSEPDRGRPPSPHTLRRELTREGGSLQQMFHFLNGVKDRESKYGHQKRKKSLAEDIRSRMAFLRRQNNFNANSLERAFRNGRPPLEEVWRWADSFEALLSNKYGMAVFRHFLRSEFSEENLDFWLAVDKYKKTRTLNKMATRAHSIFNEFISTSASRQVNVDSSVREVTNQNLRQAPGPASFQLAQEQIYSLMESDSYPRFLKSLLYSQLANQRPAHAQTDCQNEKGSTKSFNGIGSTSLASQSEQKTLI</sequence>
<evidence type="ECO:0000259" key="3">
    <source>
        <dbReference type="PROSITE" id="PS50106"/>
    </source>
</evidence>
<dbReference type="PANTHER" id="PTHR46848:SF1">
    <property type="entry name" value="REGULATOR OF G-PROTEIN SIGNALING 3"/>
    <property type="match status" value="1"/>
</dbReference>
<evidence type="ECO:0000259" key="4">
    <source>
        <dbReference type="PROSITE" id="PS50132"/>
    </source>
</evidence>
<dbReference type="InterPro" id="IPR001478">
    <property type="entry name" value="PDZ"/>
</dbReference>
<dbReference type="Pfam" id="PF00615">
    <property type="entry name" value="RGS"/>
    <property type="match status" value="1"/>
</dbReference>
<organism evidence="5 6">
    <name type="scientific">Gadus morhua</name>
    <name type="common">Atlantic cod</name>
    <dbReference type="NCBI Taxonomy" id="8049"/>
    <lineage>
        <taxon>Eukaryota</taxon>
        <taxon>Metazoa</taxon>
        <taxon>Chordata</taxon>
        <taxon>Craniata</taxon>
        <taxon>Vertebrata</taxon>
        <taxon>Euteleostomi</taxon>
        <taxon>Actinopterygii</taxon>
        <taxon>Neopterygii</taxon>
        <taxon>Teleostei</taxon>
        <taxon>Neoteleostei</taxon>
        <taxon>Acanthomorphata</taxon>
        <taxon>Zeiogadaria</taxon>
        <taxon>Gadariae</taxon>
        <taxon>Gadiformes</taxon>
        <taxon>Gadoidei</taxon>
        <taxon>Gadidae</taxon>
        <taxon>Gadus</taxon>
    </lineage>
</organism>
<dbReference type="RefSeq" id="XP_030214911.1">
    <property type="nucleotide sequence ID" value="XM_030359051.1"/>
</dbReference>
<dbReference type="GO" id="GO:0005634">
    <property type="term" value="C:nucleus"/>
    <property type="evidence" value="ECO:0007669"/>
    <property type="project" value="TreeGrafter"/>
</dbReference>
<evidence type="ECO:0000256" key="1">
    <source>
        <dbReference type="SAM" id="MobiDB-lite"/>
    </source>
</evidence>
<dbReference type="Ensembl" id="ENSGMOT00000066829.1">
    <property type="protein sequence ID" value="ENSGMOP00000029512.1"/>
    <property type="gene ID" value="ENSGMOG00000031257.1"/>
</dbReference>
<feature type="compositionally biased region" description="Acidic residues" evidence="1">
    <location>
        <begin position="1322"/>
        <end position="1336"/>
    </location>
</feature>
<dbReference type="GeneTree" id="ENSGT00940000154416"/>
<dbReference type="PROSITE" id="PS50106">
    <property type="entry name" value="PDZ"/>
    <property type="match status" value="1"/>
</dbReference>
<dbReference type="Proteomes" id="UP000694546">
    <property type="component" value="Chromosome 6"/>
</dbReference>
<feature type="region of interest" description="Disordered" evidence="1">
    <location>
        <begin position="236"/>
        <end position="319"/>
    </location>
</feature>
<feature type="region of interest" description="Disordered" evidence="1">
    <location>
        <begin position="22"/>
        <end position="74"/>
    </location>
</feature>
<feature type="region of interest" description="Disordered" evidence="1">
    <location>
        <begin position="1355"/>
        <end position="1398"/>
    </location>
</feature>
<gene>
    <name evidence="5" type="primary">LOC115545669</name>
</gene>
<feature type="compositionally biased region" description="Polar residues" evidence="1">
    <location>
        <begin position="1611"/>
        <end position="1632"/>
    </location>
</feature>
<dbReference type="Pfam" id="PF00595">
    <property type="entry name" value="PDZ"/>
    <property type="match status" value="1"/>
</dbReference>
<dbReference type="Gene3D" id="1.10.167.10">
    <property type="entry name" value="Regulator of G-protein Signalling 4, domain 2"/>
    <property type="match status" value="1"/>
</dbReference>
<dbReference type="PRINTS" id="PR01301">
    <property type="entry name" value="RGSPROTEIN"/>
</dbReference>
<reference evidence="5" key="2">
    <citation type="submission" date="2025-09" db="UniProtKB">
        <authorList>
            <consortium name="Ensembl"/>
        </authorList>
    </citation>
    <scope>IDENTIFICATION</scope>
</reference>
<dbReference type="InterPro" id="IPR024066">
    <property type="entry name" value="RGS_subdom1/3"/>
</dbReference>
<feature type="compositionally biased region" description="Basic and acidic residues" evidence="1">
    <location>
        <begin position="476"/>
        <end position="486"/>
    </location>
</feature>
<dbReference type="InterPro" id="IPR000008">
    <property type="entry name" value="C2_dom"/>
</dbReference>
<dbReference type="InterPro" id="IPR035892">
    <property type="entry name" value="C2_domain_sf"/>
</dbReference>
<feature type="region of interest" description="Disordered" evidence="1">
    <location>
        <begin position="1599"/>
        <end position="1632"/>
    </location>
</feature>
<feature type="region of interest" description="Disordered" evidence="1">
    <location>
        <begin position="1252"/>
        <end position="1337"/>
    </location>
</feature>
<feature type="compositionally biased region" description="Low complexity" evidence="1">
    <location>
        <begin position="616"/>
        <end position="630"/>
    </location>
</feature>
<feature type="compositionally biased region" description="Pro residues" evidence="1">
    <location>
        <begin position="1176"/>
        <end position="1191"/>
    </location>
</feature>
<feature type="domain" description="C2" evidence="2">
    <location>
        <begin position="324"/>
        <end position="444"/>
    </location>
</feature>
<accession>A0A8C5AC08</accession>
<dbReference type="Gene3D" id="2.30.42.10">
    <property type="match status" value="1"/>
</dbReference>
<dbReference type="SMART" id="SM00315">
    <property type="entry name" value="RGS"/>
    <property type="match status" value="1"/>
</dbReference>
<dbReference type="InterPro" id="IPR036305">
    <property type="entry name" value="RGS_sf"/>
</dbReference>
<feature type="region of interest" description="Disordered" evidence="1">
    <location>
        <begin position="829"/>
        <end position="881"/>
    </location>
</feature>
<feature type="compositionally biased region" description="Polar residues" evidence="1">
    <location>
        <begin position="600"/>
        <end position="615"/>
    </location>
</feature>